<name>A0ABN1A6C3_9SPHN</name>
<dbReference type="Proteomes" id="UP001500713">
    <property type="component" value="Unassembled WGS sequence"/>
</dbReference>
<organism evidence="1 2">
    <name type="scientific">Parasphingorhabdus litoris</name>
    <dbReference type="NCBI Taxonomy" id="394733"/>
    <lineage>
        <taxon>Bacteria</taxon>
        <taxon>Pseudomonadati</taxon>
        <taxon>Pseudomonadota</taxon>
        <taxon>Alphaproteobacteria</taxon>
        <taxon>Sphingomonadales</taxon>
        <taxon>Sphingomonadaceae</taxon>
        <taxon>Parasphingorhabdus</taxon>
    </lineage>
</organism>
<evidence type="ECO:0000313" key="2">
    <source>
        <dbReference type="Proteomes" id="UP001500713"/>
    </source>
</evidence>
<reference evidence="1 2" key="1">
    <citation type="journal article" date="2019" name="Int. J. Syst. Evol. Microbiol.">
        <title>The Global Catalogue of Microorganisms (GCM) 10K type strain sequencing project: providing services to taxonomists for standard genome sequencing and annotation.</title>
        <authorList>
            <consortium name="The Broad Institute Genomics Platform"/>
            <consortium name="The Broad Institute Genome Sequencing Center for Infectious Disease"/>
            <person name="Wu L."/>
            <person name="Ma J."/>
        </authorList>
    </citation>
    <scope>NUCLEOTIDE SEQUENCE [LARGE SCALE GENOMIC DNA]</scope>
    <source>
        <strain evidence="1 2">JCM 14162</strain>
    </source>
</reference>
<keyword evidence="2" id="KW-1185">Reference proteome</keyword>
<accession>A0ABN1A6C3</accession>
<dbReference type="PIRSF" id="PIRSF000709">
    <property type="entry name" value="6PFK_2-Ptase"/>
    <property type="match status" value="1"/>
</dbReference>
<dbReference type="SUPFAM" id="SSF53254">
    <property type="entry name" value="Phosphoglycerate mutase-like"/>
    <property type="match status" value="1"/>
</dbReference>
<dbReference type="EMBL" id="BAAAEM010000002">
    <property type="protein sequence ID" value="GAA0468610.1"/>
    <property type="molecule type" value="Genomic_DNA"/>
</dbReference>
<evidence type="ECO:0000313" key="1">
    <source>
        <dbReference type="EMBL" id="GAA0468610.1"/>
    </source>
</evidence>
<dbReference type="Pfam" id="PF00300">
    <property type="entry name" value="His_Phos_1"/>
    <property type="match status" value="1"/>
</dbReference>
<comment type="caution">
    <text evidence="1">The sequence shown here is derived from an EMBL/GenBank/DDBJ whole genome shotgun (WGS) entry which is preliminary data.</text>
</comment>
<protein>
    <submittedName>
        <fullName evidence="1">Histidine phosphatase family protein</fullName>
    </submittedName>
</protein>
<dbReference type="InterPro" id="IPR029033">
    <property type="entry name" value="His_PPase_superfam"/>
</dbReference>
<proteinExistence type="predicted"/>
<sequence>MGLSREGARMAKFLVRQLAARSPDVIIHSDRKRTRIIADRTAHLLSVEIVADHRWQERNFGNWEGRSWNAIYRETGDAMDGMLDDPYRFRPGGGETTGELVERVLDGWRDLPKQKNIAIITHGGPIAAVLGNRAKAPLRSLPDFIPKTATITNIG</sequence>
<dbReference type="InterPro" id="IPR013078">
    <property type="entry name" value="His_Pase_superF_clade-1"/>
</dbReference>
<dbReference type="Gene3D" id="3.40.50.1240">
    <property type="entry name" value="Phosphoglycerate mutase-like"/>
    <property type="match status" value="1"/>
</dbReference>
<gene>
    <name evidence="1" type="ORF">GCM10009096_06910</name>
</gene>